<evidence type="ECO:0000256" key="1">
    <source>
        <dbReference type="SAM" id="MobiDB-lite"/>
    </source>
</evidence>
<organism evidence="2">
    <name type="scientific">Populus davidiana</name>
    <dbReference type="NCBI Taxonomy" id="266767"/>
    <lineage>
        <taxon>Eukaryota</taxon>
        <taxon>Viridiplantae</taxon>
        <taxon>Streptophyta</taxon>
        <taxon>Embryophyta</taxon>
        <taxon>Tracheophyta</taxon>
        <taxon>Spermatophyta</taxon>
        <taxon>Magnoliopsida</taxon>
        <taxon>eudicotyledons</taxon>
        <taxon>Gunneridae</taxon>
        <taxon>Pentapetalae</taxon>
        <taxon>rosids</taxon>
        <taxon>fabids</taxon>
        <taxon>Malpighiales</taxon>
        <taxon>Salicaceae</taxon>
        <taxon>Saliceae</taxon>
        <taxon>Populus</taxon>
    </lineage>
</organism>
<dbReference type="EMBL" id="GILB01013067">
    <property type="protein sequence ID" value="NUU93400.1"/>
    <property type="molecule type" value="Transcribed_RNA"/>
</dbReference>
<protein>
    <submittedName>
        <fullName evidence="2">Uncharacterized protein</fullName>
    </submittedName>
</protein>
<name>A0A6M2F7F8_9ROSI</name>
<dbReference type="AlphaFoldDB" id="A0A6M2F7F8"/>
<evidence type="ECO:0000313" key="2">
    <source>
        <dbReference type="EMBL" id="NUU93400.1"/>
    </source>
</evidence>
<accession>A0A6M2F7F8</accession>
<sequence>MIPTLSQWLGSFPTESRAKRFPQYRQDFPLPPPINRGGFHGLKGGENRVQTQQKTSFFFRFLHIYFFLSLRLFHSCLLRREYQHTRPTHHQKYKLHHRKSAQPPSSHRDSLSLFCRPVSSSFFSATATSTVAAEAATTSYRGFNPLKQHQRW</sequence>
<proteinExistence type="predicted"/>
<feature type="region of interest" description="Disordered" evidence="1">
    <location>
        <begin position="88"/>
        <end position="109"/>
    </location>
</feature>
<feature type="compositionally biased region" description="Basic residues" evidence="1">
    <location>
        <begin position="88"/>
        <end position="100"/>
    </location>
</feature>
<reference evidence="2" key="1">
    <citation type="submission" date="2020-03" db="EMBL/GenBank/DDBJ databases">
        <authorList>
            <person name="Zhang R."/>
        </authorList>
    </citation>
    <scope>NUCLEOTIDE SEQUENCE</scope>
</reference>